<evidence type="ECO:0000313" key="4">
    <source>
        <dbReference type="EMBL" id="KAK6977166.1"/>
    </source>
</evidence>
<dbReference type="GO" id="GO:0008270">
    <property type="term" value="F:zinc ion binding"/>
    <property type="evidence" value="ECO:0007669"/>
    <property type="project" value="UniProtKB-KW"/>
</dbReference>
<dbReference type="InterPro" id="IPR013088">
    <property type="entry name" value="Znf_NHR/GATA"/>
</dbReference>
<proteinExistence type="predicted"/>
<dbReference type="Pfam" id="PF00320">
    <property type="entry name" value="GATA"/>
    <property type="match status" value="1"/>
</dbReference>
<keyword evidence="1" id="KW-0862">Zinc</keyword>
<keyword evidence="1" id="KW-0479">Metal-binding</keyword>
<dbReference type="EMBL" id="JAWWNJ010000171">
    <property type="protein sequence ID" value="KAK6977166.1"/>
    <property type="molecule type" value="Genomic_DNA"/>
</dbReference>
<name>A0AAV9ZAH9_9AGAR</name>
<keyword evidence="5" id="KW-1185">Reference proteome</keyword>
<dbReference type="GO" id="GO:0043565">
    <property type="term" value="F:sequence-specific DNA binding"/>
    <property type="evidence" value="ECO:0007669"/>
    <property type="project" value="InterPro"/>
</dbReference>
<protein>
    <recommendedName>
        <fullName evidence="3">GATA-type domain-containing protein</fullName>
    </recommendedName>
</protein>
<dbReference type="CDD" id="cd00202">
    <property type="entry name" value="ZnF_GATA"/>
    <property type="match status" value="1"/>
</dbReference>
<evidence type="ECO:0000259" key="3">
    <source>
        <dbReference type="PROSITE" id="PS50114"/>
    </source>
</evidence>
<feature type="region of interest" description="Disordered" evidence="2">
    <location>
        <begin position="206"/>
        <end position="232"/>
    </location>
</feature>
<evidence type="ECO:0000313" key="5">
    <source>
        <dbReference type="Proteomes" id="UP001362999"/>
    </source>
</evidence>
<dbReference type="Proteomes" id="UP001362999">
    <property type="component" value="Unassembled WGS sequence"/>
</dbReference>
<dbReference type="GO" id="GO:0006355">
    <property type="term" value="P:regulation of DNA-templated transcription"/>
    <property type="evidence" value="ECO:0007669"/>
    <property type="project" value="InterPro"/>
</dbReference>
<gene>
    <name evidence="4" type="ORF">R3P38DRAFT_3377675</name>
</gene>
<dbReference type="SUPFAM" id="SSF57716">
    <property type="entry name" value="Glucocorticoid receptor-like (DNA-binding domain)"/>
    <property type="match status" value="1"/>
</dbReference>
<keyword evidence="1" id="KW-0863">Zinc-finger</keyword>
<dbReference type="PROSITE" id="PS50114">
    <property type="entry name" value="GATA_ZN_FINGER_2"/>
    <property type="match status" value="1"/>
</dbReference>
<dbReference type="SMART" id="SM00401">
    <property type="entry name" value="ZnF_GATA"/>
    <property type="match status" value="1"/>
</dbReference>
<dbReference type="InterPro" id="IPR000679">
    <property type="entry name" value="Znf_GATA"/>
</dbReference>
<dbReference type="Gene3D" id="3.30.50.10">
    <property type="entry name" value="Erythroid Transcription Factor GATA-1, subunit A"/>
    <property type="match status" value="1"/>
</dbReference>
<feature type="domain" description="GATA-type" evidence="3">
    <location>
        <begin position="232"/>
        <end position="264"/>
    </location>
</feature>
<sequence>MSNHLLLPSIQSWNYPSLDIAENTASTAIVDHNLGLAFDHGSQQATDMHDLQLGVDRLEVQNTSGSPDMNTSEQNRDIGCSFRGLLAPFRGPSNTEVTPARLNEWMNPLSAHPIPRMFTNETDIPFVGAEMAAHPFSEFTQDGGHTAESTTPPKNVPLSDNHTKHDLSARFMRMLSEANVDPYEFIISMLADRHLDEDRLRRVFESSQYSSRQDGVARRPANRRRRRRDPVSRLDRKCFQCGGMETKQWRRHPESKVYLCNPCGQKAYRARASESI</sequence>
<feature type="region of interest" description="Disordered" evidence="2">
    <location>
        <begin position="141"/>
        <end position="161"/>
    </location>
</feature>
<evidence type="ECO:0000256" key="1">
    <source>
        <dbReference type="PROSITE-ProRule" id="PRU00094"/>
    </source>
</evidence>
<dbReference type="AlphaFoldDB" id="A0AAV9ZAH9"/>
<reference evidence="4 5" key="1">
    <citation type="journal article" date="2024" name="J Genomics">
        <title>Draft genome sequencing and assembly of Favolaschia claudopus CIRM-BRFM 2984 isolated from oak limbs.</title>
        <authorList>
            <person name="Navarro D."/>
            <person name="Drula E."/>
            <person name="Chaduli D."/>
            <person name="Cazenave R."/>
            <person name="Ahrendt S."/>
            <person name="Wang J."/>
            <person name="Lipzen A."/>
            <person name="Daum C."/>
            <person name="Barry K."/>
            <person name="Grigoriev I.V."/>
            <person name="Favel A."/>
            <person name="Rosso M.N."/>
            <person name="Martin F."/>
        </authorList>
    </citation>
    <scope>NUCLEOTIDE SEQUENCE [LARGE SCALE GENOMIC DNA]</scope>
    <source>
        <strain evidence="4 5">CIRM-BRFM 2984</strain>
    </source>
</reference>
<accession>A0AAV9ZAH9</accession>
<comment type="caution">
    <text evidence="4">The sequence shown here is derived from an EMBL/GenBank/DDBJ whole genome shotgun (WGS) entry which is preliminary data.</text>
</comment>
<organism evidence="4 5">
    <name type="scientific">Favolaschia claudopus</name>
    <dbReference type="NCBI Taxonomy" id="2862362"/>
    <lineage>
        <taxon>Eukaryota</taxon>
        <taxon>Fungi</taxon>
        <taxon>Dikarya</taxon>
        <taxon>Basidiomycota</taxon>
        <taxon>Agaricomycotina</taxon>
        <taxon>Agaricomycetes</taxon>
        <taxon>Agaricomycetidae</taxon>
        <taxon>Agaricales</taxon>
        <taxon>Marasmiineae</taxon>
        <taxon>Mycenaceae</taxon>
        <taxon>Favolaschia</taxon>
    </lineage>
</organism>
<evidence type="ECO:0000256" key="2">
    <source>
        <dbReference type="SAM" id="MobiDB-lite"/>
    </source>
</evidence>